<proteinExistence type="predicted"/>
<evidence type="ECO:0000313" key="2">
    <source>
        <dbReference type="Proteomes" id="UP001239111"/>
    </source>
</evidence>
<protein>
    <submittedName>
        <fullName evidence="1">Uncharacterized protein</fullName>
    </submittedName>
</protein>
<name>A0ACC2NJ26_9HYME</name>
<accession>A0ACC2NJ26</accession>
<keyword evidence="2" id="KW-1185">Reference proteome</keyword>
<dbReference type="Proteomes" id="UP001239111">
    <property type="component" value="Chromosome 3"/>
</dbReference>
<evidence type="ECO:0000313" key="1">
    <source>
        <dbReference type="EMBL" id="KAJ8671129.1"/>
    </source>
</evidence>
<gene>
    <name evidence="1" type="ORF">QAD02_002388</name>
</gene>
<sequence>MILSHRYASDPVRSNLEPKEEIDDLVKVERVSVLQLEARESQGANHQQGDEPHDSNLSLSLSIFGHDDEEPFIAIEGRSESSVASNEFGDENESIDIEDQLESYASSAQHYSNDSEASTTSTESHVSESIRSDYSDGGGTIGRTPLPSEINRTYPIHISEVVEGSVTRYDSESDE</sequence>
<reference evidence="1" key="1">
    <citation type="submission" date="2023-04" db="EMBL/GenBank/DDBJ databases">
        <title>A chromosome-level genome assembly of the parasitoid wasp Eretmocerus hayati.</title>
        <authorList>
            <person name="Zhong Y."/>
            <person name="Liu S."/>
            <person name="Liu Y."/>
        </authorList>
    </citation>
    <scope>NUCLEOTIDE SEQUENCE</scope>
    <source>
        <strain evidence="1">ZJU_SS_LIU_2023</strain>
    </source>
</reference>
<organism evidence="1 2">
    <name type="scientific">Eretmocerus hayati</name>
    <dbReference type="NCBI Taxonomy" id="131215"/>
    <lineage>
        <taxon>Eukaryota</taxon>
        <taxon>Metazoa</taxon>
        <taxon>Ecdysozoa</taxon>
        <taxon>Arthropoda</taxon>
        <taxon>Hexapoda</taxon>
        <taxon>Insecta</taxon>
        <taxon>Pterygota</taxon>
        <taxon>Neoptera</taxon>
        <taxon>Endopterygota</taxon>
        <taxon>Hymenoptera</taxon>
        <taxon>Apocrita</taxon>
        <taxon>Proctotrupomorpha</taxon>
        <taxon>Chalcidoidea</taxon>
        <taxon>Aphelinidae</taxon>
        <taxon>Aphelininae</taxon>
        <taxon>Eretmocerus</taxon>
    </lineage>
</organism>
<comment type="caution">
    <text evidence="1">The sequence shown here is derived from an EMBL/GenBank/DDBJ whole genome shotgun (WGS) entry which is preliminary data.</text>
</comment>
<dbReference type="EMBL" id="CM056743">
    <property type="protein sequence ID" value="KAJ8671129.1"/>
    <property type="molecule type" value="Genomic_DNA"/>
</dbReference>